<evidence type="ECO:0000256" key="1">
    <source>
        <dbReference type="SAM" id="MobiDB-lite"/>
    </source>
</evidence>
<evidence type="ECO:0000313" key="3">
    <source>
        <dbReference type="Proteomes" id="UP001050691"/>
    </source>
</evidence>
<protein>
    <submittedName>
        <fullName evidence="2">Uncharacterized protein</fullName>
    </submittedName>
</protein>
<evidence type="ECO:0000313" key="2">
    <source>
        <dbReference type="EMBL" id="GJJ16089.1"/>
    </source>
</evidence>
<gene>
    <name evidence="2" type="ORF">Clacol_010368</name>
</gene>
<keyword evidence="3" id="KW-1185">Reference proteome</keyword>
<feature type="region of interest" description="Disordered" evidence="1">
    <location>
        <begin position="395"/>
        <end position="430"/>
    </location>
</feature>
<accession>A0AAV5ATK4</accession>
<feature type="compositionally biased region" description="Low complexity" evidence="1">
    <location>
        <begin position="331"/>
        <end position="340"/>
    </location>
</feature>
<dbReference type="AlphaFoldDB" id="A0AAV5ATK4"/>
<feature type="region of interest" description="Disordered" evidence="1">
    <location>
        <begin position="316"/>
        <end position="342"/>
    </location>
</feature>
<feature type="region of interest" description="Disordered" evidence="1">
    <location>
        <begin position="272"/>
        <end position="301"/>
    </location>
</feature>
<reference evidence="2" key="1">
    <citation type="submission" date="2021-10" db="EMBL/GenBank/DDBJ databases">
        <title>De novo Genome Assembly of Clathrus columnatus (Basidiomycota, Fungi) Using Illumina and Nanopore Sequence Data.</title>
        <authorList>
            <person name="Ogiso-Tanaka E."/>
            <person name="Itagaki H."/>
            <person name="Hosoya T."/>
            <person name="Hosaka K."/>
        </authorList>
    </citation>
    <scope>NUCLEOTIDE SEQUENCE</scope>
    <source>
        <strain evidence="2">MO-923</strain>
    </source>
</reference>
<name>A0AAV5ATK4_9AGAM</name>
<proteinExistence type="predicted"/>
<dbReference type="EMBL" id="BPWL01000012">
    <property type="protein sequence ID" value="GJJ16089.1"/>
    <property type="molecule type" value="Genomic_DNA"/>
</dbReference>
<feature type="compositionally biased region" description="Polar residues" evidence="1">
    <location>
        <begin position="404"/>
        <end position="418"/>
    </location>
</feature>
<sequence length="500" mass="53933">MALSYILNPSKSLSDVVEPVIPVQIPCASTNPLNSTSSSLSLSEFEELIPISLIPDFSSGLLPCSLGQNDFPDLTNSEHLLESNSNYCSPSPSLSEFEWVIPTSFTPNISTNVSLYSLSDNSPISQHGSNGSDMPSENPSGSRCCSPSFCEFEDLIPSIPSWMPDISDETQSYNLLFGQSVYHGSRDLSDNGSDMSRGRAELMNVNPPVHLSPLPPSPTPCHASTAPISNVTMQKPPVIDIAPCPSMAERQALPQHPKMTLSYILNPAAPAMSHEIKRHSRSPSPLSSSTDFATESPTSLQHTLISSVPDIPSISLEPVPNSPLSMNCPTSPSSSPSSSPFLSRFERLPPPLFVPDFSFDHLPYSLIYESADSPEAASRNLADIRFRSVRVQCPIRPPSVDEPSPSNGSDSRCTSPLSSIDLHHNPDTPEDEIILASPITTPPSSPPLSADRDTFDIVEPPQMLSWEGPPPPGLTERNHAGYQRAGVHWMLAQIFGSEGS</sequence>
<dbReference type="Proteomes" id="UP001050691">
    <property type="component" value="Unassembled WGS sequence"/>
</dbReference>
<organism evidence="2 3">
    <name type="scientific">Clathrus columnatus</name>
    <dbReference type="NCBI Taxonomy" id="1419009"/>
    <lineage>
        <taxon>Eukaryota</taxon>
        <taxon>Fungi</taxon>
        <taxon>Dikarya</taxon>
        <taxon>Basidiomycota</taxon>
        <taxon>Agaricomycotina</taxon>
        <taxon>Agaricomycetes</taxon>
        <taxon>Phallomycetidae</taxon>
        <taxon>Phallales</taxon>
        <taxon>Clathraceae</taxon>
        <taxon>Clathrus</taxon>
    </lineage>
</organism>
<comment type="caution">
    <text evidence="2">The sequence shown here is derived from an EMBL/GenBank/DDBJ whole genome shotgun (WGS) entry which is preliminary data.</text>
</comment>
<feature type="compositionally biased region" description="Polar residues" evidence="1">
    <location>
        <begin position="290"/>
        <end position="301"/>
    </location>
</feature>